<proteinExistence type="predicted"/>
<organism evidence="1 2">
    <name type="scientific">Choristoneura fumiferana</name>
    <name type="common">Spruce budworm moth</name>
    <name type="synonym">Archips fumiferana</name>
    <dbReference type="NCBI Taxonomy" id="7141"/>
    <lineage>
        <taxon>Eukaryota</taxon>
        <taxon>Metazoa</taxon>
        <taxon>Ecdysozoa</taxon>
        <taxon>Arthropoda</taxon>
        <taxon>Hexapoda</taxon>
        <taxon>Insecta</taxon>
        <taxon>Pterygota</taxon>
        <taxon>Neoptera</taxon>
        <taxon>Endopterygota</taxon>
        <taxon>Lepidoptera</taxon>
        <taxon>Glossata</taxon>
        <taxon>Ditrysia</taxon>
        <taxon>Tortricoidea</taxon>
        <taxon>Tortricidae</taxon>
        <taxon>Tortricinae</taxon>
        <taxon>Choristoneura</taxon>
    </lineage>
</organism>
<keyword evidence="2" id="KW-1185">Reference proteome</keyword>
<dbReference type="Proteomes" id="UP001064048">
    <property type="component" value="Chromosome 7"/>
</dbReference>
<accession>A0ACC0K6D1</accession>
<gene>
    <name evidence="1" type="ORF">MSG28_004500</name>
</gene>
<sequence>MLLVHVTPEWMPITGNFILFCVADIVAGAWNLPHYEMPEDNFIGMSMVMFSTLSLISNVVILLGILMKRPGYLQLSLLFNSVFILCIFLVAVVTCLFSPLFVPRLKDPATVVLVVLGLNAGALYSVYYMMVVNSTYRQMKLSSESAIPV</sequence>
<dbReference type="EMBL" id="CM046107">
    <property type="protein sequence ID" value="KAI8431967.1"/>
    <property type="molecule type" value="Genomic_DNA"/>
</dbReference>
<evidence type="ECO:0000313" key="1">
    <source>
        <dbReference type="EMBL" id="KAI8431967.1"/>
    </source>
</evidence>
<protein>
    <submittedName>
        <fullName evidence="1">Uncharacterized protein</fullName>
    </submittedName>
</protein>
<comment type="caution">
    <text evidence="1">The sequence shown here is derived from an EMBL/GenBank/DDBJ whole genome shotgun (WGS) entry which is preliminary data.</text>
</comment>
<reference evidence="1 2" key="1">
    <citation type="journal article" date="2022" name="Genome Biol. Evol.">
        <title>The Spruce Budworm Genome: Reconstructing the Evolutionary History of Antifreeze Proteins.</title>
        <authorList>
            <person name="Beliveau C."/>
            <person name="Gagne P."/>
            <person name="Picq S."/>
            <person name="Vernygora O."/>
            <person name="Keeling C.I."/>
            <person name="Pinkney K."/>
            <person name="Doucet D."/>
            <person name="Wen F."/>
            <person name="Johnston J.S."/>
            <person name="Maaroufi H."/>
            <person name="Boyle B."/>
            <person name="Laroche J."/>
            <person name="Dewar K."/>
            <person name="Juretic N."/>
            <person name="Blackburn G."/>
            <person name="Nisole A."/>
            <person name="Brunet B."/>
            <person name="Brandao M."/>
            <person name="Lumley L."/>
            <person name="Duan J."/>
            <person name="Quan G."/>
            <person name="Lucarotti C.J."/>
            <person name="Roe A.D."/>
            <person name="Sperling F.A.H."/>
            <person name="Levesque R.C."/>
            <person name="Cusson M."/>
        </authorList>
    </citation>
    <scope>NUCLEOTIDE SEQUENCE [LARGE SCALE GENOMIC DNA]</scope>
    <source>
        <strain evidence="1">Glfc:IPQL:Cfum</strain>
    </source>
</reference>
<evidence type="ECO:0000313" key="2">
    <source>
        <dbReference type="Proteomes" id="UP001064048"/>
    </source>
</evidence>
<name>A0ACC0K6D1_CHOFU</name>